<dbReference type="SMART" id="SM00823">
    <property type="entry name" value="PKS_PP"/>
    <property type="match status" value="1"/>
</dbReference>
<dbReference type="Pfam" id="PF00975">
    <property type="entry name" value="Thioesterase"/>
    <property type="match status" value="1"/>
</dbReference>
<dbReference type="Gene3D" id="3.30.300.30">
    <property type="match status" value="1"/>
</dbReference>
<protein>
    <recommendedName>
        <fullName evidence="4">Carrier domain-containing protein</fullName>
    </recommendedName>
</protein>
<dbReference type="InterPro" id="IPR045851">
    <property type="entry name" value="AMP-bd_C_sf"/>
</dbReference>
<dbReference type="PANTHER" id="PTHR45527">
    <property type="entry name" value="NONRIBOSOMAL PEPTIDE SYNTHETASE"/>
    <property type="match status" value="1"/>
</dbReference>
<evidence type="ECO:0000313" key="6">
    <source>
        <dbReference type="Proteomes" id="UP001479436"/>
    </source>
</evidence>
<proteinExistence type="predicted"/>
<sequence length="368" mass="41383">MLPSAFVRIDALPLTPNGKPDRQALPPPEGAANVHHAYEAPQGKIETMLTEIWSELLGLKCVSRHDNFFELGGHSLLAVRMISRIHAELGIDLALKILFESPSIVRLASQIERKGDIHGDSFNVLLPIQPKGNRSPLFCIHPAVGLSWSYFGLSKHLGPEQPIYGLQARGHNGKAPFAENIEDMASDYLSQIRSIQLKGPYYLLGWSFGGIVAHSIAILLQQQNEKVALLALIDSTLAYFHQRNQLNMNQLSTYVQLPRYSVNDYSDSGEELWEKVRGVVENNLKMAKKHSLMIYYGNVLFFRVTVPEEDQLLITPDMLKPYIVGAIDTRHIYCKHSDMDKPGPIAEIGHTLAKKLKQETFTYLKSRY</sequence>
<dbReference type="SUPFAM" id="SSF56801">
    <property type="entry name" value="Acetyl-CoA synthetase-like"/>
    <property type="match status" value="1"/>
</dbReference>
<dbReference type="PROSITE" id="PS50075">
    <property type="entry name" value="CARRIER"/>
    <property type="match status" value="1"/>
</dbReference>
<dbReference type="InterPro" id="IPR001031">
    <property type="entry name" value="Thioesterase"/>
</dbReference>
<feature type="domain" description="Carrier" evidence="4">
    <location>
        <begin position="40"/>
        <end position="115"/>
    </location>
</feature>
<evidence type="ECO:0000256" key="2">
    <source>
        <dbReference type="ARBA" id="ARBA00022553"/>
    </source>
</evidence>
<dbReference type="InterPro" id="IPR029058">
    <property type="entry name" value="AB_hydrolase_fold"/>
</dbReference>
<organism evidence="5 6">
    <name type="scientific">Basidiobolus ranarum</name>
    <dbReference type="NCBI Taxonomy" id="34480"/>
    <lineage>
        <taxon>Eukaryota</taxon>
        <taxon>Fungi</taxon>
        <taxon>Fungi incertae sedis</taxon>
        <taxon>Zoopagomycota</taxon>
        <taxon>Entomophthoromycotina</taxon>
        <taxon>Basidiobolomycetes</taxon>
        <taxon>Basidiobolales</taxon>
        <taxon>Basidiobolaceae</taxon>
        <taxon>Basidiobolus</taxon>
    </lineage>
</organism>
<dbReference type="Gene3D" id="3.40.50.1820">
    <property type="entry name" value="alpha/beta hydrolase"/>
    <property type="match status" value="1"/>
</dbReference>
<accession>A0ABR2VPE9</accession>
<keyword evidence="2" id="KW-0597">Phosphoprotein</keyword>
<dbReference type="InterPro" id="IPR036736">
    <property type="entry name" value="ACP-like_sf"/>
</dbReference>
<keyword evidence="1" id="KW-0596">Phosphopantetheine</keyword>
<dbReference type="SUPFAM" id="SSF47336">
    <property type="entry name" value="ACP-like"/>
    <property type="match status" value="1"/>
</dbReference>
<keyword evidence="6" id="KW-1185">Reference proteome</keyword>
<dbReference type="InterPro" id="IPR020806">
    <property type="entry name" value="PKS_PP-bd"/>
</dbReference>
<evidence type="ECO:0000259" key="4">
    <source>
        <dbReference type="PROSITE" id="PS50075"/>
    </source>
</evidence>
<reference evidence="5 6" key="1">
    <citation type="submission" date="2023-04" db="EMBL/GenBank/DDBJ databases">
        <title>Genome of Basidiobolus ranarum AG-B5.</title>
        <authorList>
            <person name="Stajich J.E."/>
            <person name="Carter-House D."/>
            <person name="Gryganskyi A."/>
        </authorList>
    </citation>
    <scope>NUCLEOTIDE SEQUENCE [LARGE SCALE GENOMIC DNA]</scope>
    <source>
        <strain evidence="5 6">AG-B5</strain>
    </source>
</reference>
<dbReference type="InterPro" id="IPR006162">
    <property type="entry name" value="Ppantetheine_attach_site"/>
</dbReference>
<comment type="caution">
    <text evidence="5">The sequence shown here is derived from an EMBL/GenBank/DDBJ whole genome shotgun (WGS) entry which is preliminary data.</text>
</comment>
<dbReference type="Pfam" id="PF00550">
    <property type="entry name" value="PP-binding"/>
    <property type="match status" value="1"/>
</dbReference>
<evidence type="ECO:0000256" key="1">
    <source>
        <dbReference type="ARBA" id="ARBA00022450"/>
    </source>
</evidence>
<dbReference type="InterPro" id="IPR009081">
    <property type="entry name" value="PP-bd_ACP"/>
</dbReference>
<dbReference type="Proteomes" id="UP001479436">
    <property type="component" value="Unassembled WGS sequence"/>
</dbReference>
<evidence type="ECO:0000313" key="5">
    <source>
        <dbReference type="EMBL" id="KAK9688162.1"/>
    </source>
</evidence>
<name>A0ABR2VPE9_9FUNG</name>
<dbReference type="PROSITE" id="PS00012">
    <property type="entry name" value="PHOSPHOPANTETHEINE"/>
    <property type="match status" value="1"/>
</dbReference>
<dbReference type="SUPFAM" id="SSF53474">
    <property type="entry name" value="alpha/beta-Hydrolases"/>
    <property type="match status" value="1"/>
</dbReference>
<dbReference type="PANTHER" id="PTHR45527:SF14">
    <property type="entry name" value="PLIPASTATIN SYNTHASE SUBUNIT B"/>
    <property type="match status" value="1"/>
</dbReference>
<dbReference type="EMBL" id="JASJQH010008540">
    <property type="protein sequence ID" value="KAK9688162.1"/>
    <property type="molecule type" value="Genomic_DNA"/>
</dbReference>
<keyword evidence="3" id="KW-0436">Ligase</keyword>
<evidence type="ECO:0000256" key="3">
    <source>
        <dbReference type="ARBA" id="ARBA00022598"/>
    </source>
</evidence>
<gene>
    <name evidence="5" type="ORF">K7432_014498</name>
</gene>